<dbReference type="InterPro" id="IPR035396">
    <property type="entry name" value="Bac_rhamnosid6H"/>
</dbReference>
<dbReference type="EMBL" id="JATAAI010000034">
    <property type="protein sequence ID" value="KAK1735358.1"/>
    <property type="molecule type" value="Genomic_DNA"/>
</dbReference>
<dbReference type="Pfam" id="PF08531">
    <property type="entry name" value="Bac_rhamnosid_N"/>
    <property type="match status" value="1"/>
</dbReference>
<evidence type="ECO:0000256" key="1">
    <source>
        <dbReference type="ARBA" id="ARBA00001445"/>
    </source>
</evidence>
<dbReference type="GO" id="GO:0030596">
    <property type="term" value="F:alpha-L-rhamnosidase activity"/>
    <property type="evidence" value="ECO:0007669"/>
    <property type="project" value="UniProtKB-EC"/>
</dbReference>
<keyword evidence="5" id="KW-0378">Hydrolase</keyword>
<evidence type="ECO:0000256" key="2">
    <source>
        <dbReference type="ARBA" id="ARBA00012652"/>
    </source>
</evidence>
<name>A0AAD9D782_9STRA</name>
<dbReference type="AlphaFoldDB" id="A0AAD9D782"/>
<dbReference type="InterPro" id="IPR013737">
    <property type="entry name" value="Bac_rhamnosid_N"/>
</dbReference>
<comment type="caution">
    <text evidence="5">The sequence shown here is derived from an EMBL/GenBank/DDBJ whole genome shotgun (WGS) entry which is preliminary data.</text>
</comment>
<feature type="domain" description="Bacterial alpha-L-rhamnosidase N-terminal" evidence="3">
    <location>
        <begin position="105"/>
        <end position="260"/>
    </location>
</feature>
<evidence type="ECO:0000259" key="3">
    <source>
        <dbReference type="Pfam" id="PF08531"/>
    </source>
</evidence>
<keyword evidence="6" id="KW-1185">Reference proteome</keyword>
<dbReference type="InterPro" id="IPR012341">
    <property type="entry name" value="6hp_glycosidase-like_sf"/>
</dbReference>
<dbReference type="SUPFAM" id="SSF48208">
    <property type="entry name" value="Six-hairpin glycosidases"/>
    <property type="match status" value="1"/>
</dbReference>
<evidence type="ECO:0000313" key="5">
    <source>
        <dbReference type="EMBL" id="KAK1735358.1"/>
    </source>
</evidence>
<proteinExistence type="predicted"/>
<gene>
    <name evidence="5" type="ORF">QTG54_013972</name>
</gene>
<dbReference type="InterPro" id="IPR016007">
    <property type="entry name" value="Alpha_rhamnosid"/>
</dbReference>
<evidence type="ECO:0000313" key="6">
    <source>
        <dbReference type="Proteomes" id="UP001224775"/>
    </source>
</evidence>
<dbReference type="Proteomes" id="UP001224775">
    <property type="component" value="Unassembled WGS sequence"/>
</dbReference>
<dbReference type="InterPro" id="IPR008928">
    <property type="entry name" value="6-hairpin_glycosidase_sf"/>
</dbReference>
<protein>
    <recommendedName>
        <fullName evidence="2">alpha-L-rhamnosidase</fullName>
        <ecNumber evidence="2">3.2.1.40</ecNumber>
    </recommendedName>
</protein>
<dbReference type="Pfam" id="PF17389">
    <property type="entry name" value="Bac_rhamnosid6H"/>
    <property type="match status" value="1"/>
</dbReference>
<evidence type="ECO:0000259" key="4">
    <source>
        <dbReference type="Pfam" id="PF17389"/>
    </source>
</evidence>
<organism evidence="5 6">
    <name type="scientific">Skeletonema marinoi</name>
    <dbReference type="NCBI Taxonomy" id="267567"/>
    <lineage>
        <taxon>Eukaryota</taxon>
        <taxon>Sar</taxon>
        <taxon>Stramenopiles</taxon>
        <taxon>Ochrophyta</taxon>
        <taxon>Bacillariophyta</taxon>
        <taxon>Coscinodiscophyceae</taxon>
        <taxon>Thalassiosirophycidae</taxon>
        <taxon>Thalassiosirales</taxon>
        <taxon>Skeletonemataceae</taxon>
        <taxon>Skeletonema</taxon>
        <taxon>Skeletonema marinoi-dohrnii complex</taxon>
    </lineage>
</organism>
<keyword evidence="5" id="KW-0326">Glycosidase</keyword>
<dbReference type="PANTHER" id="PTHR33307:SF11">
    <property type="entry name" value="ALPHA-L-RHAMNOSIDASE"/>
    <property type="match status" value="1"/>
</dbReference>
<dbReference type="Gene3D" id="1.50.10.10">
    <property type="match status" value="1"/>
</dbReference>
<reference evidence="5" key="1">
    <citation type="submission" date="2023-06" db="EMBL/GenBank/DDBJ databases">
        <title>Survivors Of The Sea: Transcriptome response of Skeletonema marinoi to long-term dormancy.</title>
        <authorList>
            <person name="Pinder M.I.M."/>
            <person name="Kourtchenko O."/>
            <person name="Robertson E.K."/>
            <person name="Larsson T."/>
            <person name="Maumus F."/>
            <person name="Osuna-Cruz C.M."/>
            <person name="Vancaester E."/>
            <person name="Stenow R."/>
            <person name="Vandepoele K."/>
            <person name="Ploug H."/>
            <person name="Bruchert V."/>
            <person name="Godhe A."/>
            <person name="Topel M."/>
        </authorList>
    </citation>
    <scope>NUCLEOTIDE SEQUENCE</scope>
    <source>
        <strain evidence="5">R05AC</strain>
    </source>
</reference>
<accession>A0AAD9D782</accession>
<dbReference type="EC" id="3.2.1.40" evidence="2"/>
<sequence length="799" mass="89369">MEIGSVIEWKVTVWDSSQPDAKSSSSDWSKFAVGPSQSEWQGQWISHPVDLESWDETDASAFWTPVSGMNGTHNQRVACHNWEKRSQLPVFRTKLPTLDVPEDDDIATALLVVSGLGSFRASLDGKPLSSSGPLDPPLTDFAQRVSYRGFDVTPYLSGDGAKSEHVVGIAMGSGWWDHRPIAGSFIRLFFFPHGAVTCVAQLYITYKSGKTEVVIPTGDESSGWQVAKGHLRESSLFTGEYIDLQSKAEFDGFDTAQNWKELYFDPTDAASIHAWVMPQRYISDTTLEKWRHHLHVKSKATPMKSRDEVTPLHKLSPIGRLIPHESPPVLPMERVYPDEILDLGGGRWMIDFGKAFSGMLRFESGLPEPIIPAEGYPKGHEVNTLAKDESFITVVYGERLEMFTHDINLPLVAGMGLHDGGGRHKSKKTGDPEMKGGPCYPKDHIKAGSLLQRDVYILPKTDGGKGSFSGARQSHFTTHAFRFAEICCSEEPPSDVTALAYRSSFKEWGDFSSSNVRINGGYELVKNAMNANLLGVQSDCPHREKIQYGGDILADSPAAMHLYDMSAFYRKVVLDWADQQWENGAYAGTSYWLMLNDQTGIGNGSGETVWASAPVVMTARHMQHYGDLEFLKRTVDKHIKWLGFLHKHFDKGMLKKGYVEDLEGYWKSGSGLGDWLGFRQRDTWLTHEGFYMASARSIAYISEKLGRKGNAVEAALDISNMVKERIAGLYLKYNQGFLPPDSRGKFMSPAQEMGLFSRIVPGDRRCNVLRHYFTRIGHTWPGSAEMNFLKHIDKEQKNP</sequence>
<dbReference type="PANTHER" id="PTHR33307">
    <property type="entry name" value="ALPHA-RHAMNOSIDASE (EUROFUNG)"/>
    <property type="match status" value="1"/>
</dbReference>
<dbReference type="GO" id="GO:0005975">
    <property type="term" value="P:carbohydrate metabolic process"/>
    <property type="evidence" value="ECO:0007669"/>
    <property type="project" value="InterPro"/>
</dbReference>
<dbReference type="Gene3D" id="2.60.120.260">
    <property type="entry name" value="Galactose-binding domain-like"/>
    <property type="match status" value="2"/>
</dbReference>
<comment type="catalytic activity">
    <reaction evidence="1">
        <text>Hydrolysis of terminal non-reducing alpha-L-rhamnose residues in alpha-L-rhamnosides.</text>
        <dbReference type="EC" id="3.2.1.40"/>
    </reaction>
</comment>
<feature type="domain" description="Alpha-L-rhamnosidase six-hairpin glycosidase" evidence="4">
    <location>
        <begin position="507"/>
        <end position="736"/>
    </location>
</feature>